<gene>
    <name evidence="2" type="ORF">SAMN05421543_1664</name>
</gene>
<dbReference type="AlphaFoldDB" id="A0A1I7LJE1"/>
<sequence length="138" mass="15951">SYYTSYPQVLRIHVGLDFAGLCVTTNCRTRVSELVWRRDGAVLCQFSRMFRVDFPLWAKDIQFLTQTVHLLLVNHEPRLLPEHVGQLPIPICISIIPPSSPDNHPHKQKNDTKNEFFTYRILFVISLVMLMTQTKGAI</sequence>
<organism evidence="2 3">
    <name type="scientific">Alicyclobacillus macrosporangiidus</name>
    <dbReference type="NCBI Taxonomy" id="392015"/>
    <lineage>
        <taxon>Bacteria</taxon>
        <taxon>Bacillati</taxon>
        <taxon>Bacillota</taxon>
        <taxon>Bacilli</taxon>
        <taxon>Bacillales</taxon>
        <taxon>Alicyclobacillaceae</taxon>
        <taxon>Alicyclobacillus</taxon>
    </lineage>
</organism>
<feature type="non-terminal residue" evidence="2">
    <location>
        <position position="1"/>
    </location>
</feature>
<keyword evidence="1" id="KW-0812">Transmembrane</keyword>
<evidence type="ECO:0000256" key="1">
    <source>
        <dbReference type="SAM" id="Phobius"/>
    </source>
</evidence>
<dbReference type="Proteomes" id="UP000183508">
    <property type="component" value="Unassembled WGS sequence"/>
</dbReference>
<dbReference type="EMBL" id="FPBV01000066">
    <property type="protein sequence ID" value="SFV09807.1"/>
    <property type="molecule type" value="Genomic_DNA"/>
</dbReference>
<keyword evidence="3" id="KW-1185">Reference proteome</keyword>
<name>A0A1I7LJE1_9BACL</name>
<evidence type="ECO:0000313" key="2">
    <source>
        <dbReference type="EMBL" id="SFV09807.1"/>
    </source>
</evidence>
<keyword evidence="1" id="KW-0472">Membrane</keyword>
<reference evidence="3" key="1">
    <citation type="submission" date="2016-10" db="EMBL/GenBank/DDBJ databases">
        <authorList>
            <person name="Varghese N."/>
        </authorList>
    </citation>
    <scope>NUCLEOTIDE SEQUENCE [LARGE SCALE GENOMIC DNA]</scope>
    <source>
        <strain evidence="3">DSM 17980</strain>
    </source>
</reference>
<accession>A0A1I7LJE1</accession>
<evidence type="ECO:0000313" key="3">
    <source>
        <dbReference type="Proteomes" id="UP000183508"/>
    </source>
</evidence>
<keyword evidence="1" id="KW-1133">Transmembrane helix</keyword>
<dbReference type="STRING" id="392015.SAMN05421543_1664"/>
<feature type="transmembrane region" description="Helical" evidence="1">
    <location>
        <begin position="117"/>
        <end position="134"/>
    </location>
</feature>
<proteinExistence type="predicted"/>
<protein>
    <submittedName>
        <fullName evidence="2">Uncharacterized protein</fullName>
    </submittedName>
</protein>